<organism evidence="1 2">
    <name type="scientific">Diphasiastrum complanatum</name>
    <name type="common">Issler's clubmoss</name>
    <name type="synonym">Lycopodium complanatum</name>
    <dbReference type="NCBI Taxonomy" id="34168"/>
    <lineage>
        <taxon>Eukaryota</taxon>
        <taxon>Viridiplantae</taxon>
        <taxon>Streptophyta</taxon>
        <taxon>Embryophyta</taxon>
        <taxon>Tracheophyta</taxon>
        <taxon>Lycopodiopsida</taxon>
        <taxon>Lycopodiales</taxon>
        <taxon>Lycopodiaceae</taxon>
        <taxon>Lycopodioideae</taxon>
        <taxon>Diphasiastrum</taxon>
    </lineage>
</organism>
<protein>
    <submittedName>
        <fullName evidence="1">Uncharacterized protein</fullName>
    </submittedName>
</protein>
<evidence type="ECO:0000313" key="2">
    <source>
        <dbReference type="Proteomes" id="UP001162992"/>
    </source>
</evidence>
<keyword evidence="2" id="KW-1185">Reference proteome</keyword>
<comment type="caution">
    <text evidence="1">The sequence shown here is derived from an EMBL/GenBank/DDBJ whole genome shotgun (WGS) entry which is preliminary data.</text>
</comment>
<name>A0ACC2BBG0_DIPCM</name>
<evidence type="ECO:0000313" key="1">
    <source>
        <dbReference type="EMBL" id="KAJ7527111.1"/>
    </source>
</evidence>
<proteinExistence type="predicted"/>
<accession>A0ACC2BBG0</accession>
<reference evidence="2" key="1">
    <citation type="journal article" date="2024" name="Proc. Natl. Acad. Sci. U.S.A.">
        <title>Extraordinary preservation of gene collinearity over three hundred million years revealed in homosporous lycophytes.</title>
        <authorList>
            <person name="Li C."/>
            <person name="Wickell D."/>
            <person name="Kuo L.Y."/>
            <person name="Chen X."/>
            <person name="Nie B."/>
            <person name="Liao X."/>
            <person name="Peng D."/>
            <person name="Ji J."/>
            <person name="Jenkins J."/>
            <person name="Williams M."/>
            <person name="Shu S."/>
            <person name="Plott C."/>
            <person name="Barry K."/>
            <person name="Rajasekar S."/>
            <person name="Grimwood J."/>
            <person name="Han X."/>
            <person name="Sun S."/>
            <person name="Hou Z."/>
            <person name="He W."/>
            <person name="Dai G."/>
            <person name="Sun C."/>
            <person name="Schmutz J."/>
            <person name="Leebens-Mack J.H."/>
            <person name="Li F.W."/>
            <person name="Wang L."/>
        </authorList>
    </citation>
    <scope>NUCLEOTIDE SEQUENCE [LARGE SCALE GENOMIC DNA]</scope>
    <source>
        <strain evidence="2">cv. PW_Plant_1</strain>
    </source>
</reference>
<sequence length="822" mass="91340">MAEKQDLAGGEGHSPSLFTQTTEEAARAAVAAAAAIRPRPSIVISAKYQRDNSFQKWRRQLQKAWKWGLPSGEGRRRAVFNPEVLTNQKRQWIELQLHALGRKERKEPTCIFEHFVVVGLHPATDGEATEAAFAKKKAWEKEREKLTVNEQYRSPPLPTLEPQVLFKFPPGKRLPLKSRDLPAFCFPGGVEARLMERTPSMSDLNEVVYGQDHQKRDDLSFVFVLKVADNVTLYGVCVFVQEIVQKLPGFLASSISTSSPHLLRSRFLATAPRCYCILTKLPFFPLHFEVLNTIIAQERLDRIKQCVSEMSLASEQVPPMVKVGSKSSNGKLTPSTGNDDPDDWMESAIRVENVLGATAAAAGLISESNASLLPHRISTNDAAGIRDRSFEERSPVADDRALAALSLNEQLSEGNRDTEDKENQDDDMPTFHHNGESSDNHLSISGVEAAQSDMSTGHERVNSSDSIYSVVDSSIQSVDSEDDGALDIHSSESHENDFGTETVLAWAEDNNNDTLKIICAYQRVPIPTRGSSLVFQPLEHLQPITFSRTGNLPVTWLRERGLDLEACKTSLEYAEAHAAALAEEQAVSLSVWTVATLCRKLSLENVLYMLTGALLEKQLVVICPNLGILSAAVLSLIPMIRPFEWQSLLLPVLPNKMLDFLDAPVPFIVGVQHKNSDVRAKISNLIRINVYKDQVKMSSLPQLPRYKELAMALEPYHSKLAGEKSVAEKHPVHDYTDSQAKAAEGFLAVLRSYLESLCMDVQSHTITNVQSNNNRISLLLKDSFIDSFPSRDRPFIKVFADTQLFSVHTDAVLSSLQSNQHT</sequence>
<gene>
    <name evidence="1" type="ORF">O6H91_16G037400</name>
</gene>
<dbReference type="EMBL" id="CM055107">
    <property type="protein sequence ID" value="KAJ7527111.1"/>
    <property type="molecule type" value="Genomic_DNA"/>
</dbReference>
<dbReference type="Proteomes" id="UP001162992">
    <property type="component" value="Chromosome 16"/>
</dbReference>